<gene>
    <name evidence="3" type="ORF">VPNG_10298</name>
</gene>
<feature type="region of interest" description="Disordered" evidence="2">
    <location>
        <begin position="244"/>
        <end position="330"/>
    </location>
</feature>
<evidence type="ECO:0000313" key="4">
    <source>
        <dbReference type="Proteomes" id="UP000285146"/>
    </source>
</evidence>
<reference evidence="3 4" key="1">
    <citation type="submission" date="2015-09" db="EMBL/GenBank/DDBJ databases">
        <title>Host preference determinants of Valsa canker pathogens revealed by comparative genomics.</title>
        <authorList>
            <person name="Yin Z."/>
            <person name="Huang L."/>
        </authorList>
    </citation>
    <scope>NUCLEOTIDE SEQUENCE [LARGE SCALE GENOMIC DNA]</scope>
    <source>
        <strain evidence="3 4">SXYLt</strain>
    </source>
</reference>
<evidence type="ECO:0000313" key="3">
    <source>
        <dbReference type="EMBL" id="ROV88151.1"/>
    </source>
</evidence>
<dbReference type="Proteomes" id="UP000285146">
    <property type="component" value="Unassembled WGS sequence"/>
</dbReference>
<protein>
    <submittedName>
        <fullName evidence="3">Uncharacterized protein</fullName>
    </submittedName>
</protein>
<evidence type="ECO:0000256" key="2">
    <source>
        <dbReference type="SAM" id="MobiDB-lite"/>
    </source>
</evidence>
<keyword evidence="4" id="KW-1185">Reference proteome</keyword>
<feature type="compositionally biased region" description="Polar residues" evidence="2">
    <location>
        <begin position="256"/>
        <end position="273"/>
    </location>
</feature>
<feature type="compositionally biased region" description="Gly residues" evidence="2">
    <location>
        <begin position="312"/>
        <end position="322"/>
    </location>
</feature>
<dbReference type="STRING" id="1230097.A0A423VB44"/>
<feature type="region of interest" description="Disordered" evidence="2">
    <location>
        <begin position="1"/>
        <end position="37"/>
    </location>
</feature>
<name>A0A423VB44_9PEZI</name>
<feature type="coiled-coil region" evidence="1">
    <location>
        <begin position="353"/>
        <end position="394"/>
    </location>
</feature>
<dbReference type="EMBL" id="LKEB01000124">
    <property type="protein sequence ID" value="ROV88151.1"/>
    <property type="molecule type" value="Genomic_DNA"/>
</dbReference>
<feature type="compositionally biased region" description="Pro residues" evidence="2">
    <location>
        <begin position="14"/>
        <end position="26"/>
    </location>
</feature>
<sequence length="464" mass="50362">MAGASSSLPRAPSSRPPTPDLPPSPRPIIDAGPSGHPEAATVPAVIEWAGDDGQSSCYLGHCDANPVHLVFYFDASTKTTVLRLSIVVALRERGSKPFRTTEPLYLCLLGRDPSRLRHLSIDDATASYQPPPDEYLRGLLPMQTQGSKPLGLSVELASPADLVAPGWPLTPRNNAHGEVFDSVRLLARQTAFRIHVREDPSVPVLDTLVSLCASVSNGEDLRPHDTLGVPGMLYHGRFPNAKVVSPHLLMPPPAKSDQSGTNEQCDDGSSTQSPPDYDTLDPPPPEIQQHSAPSSSRKRRRVSSSSESNPGSGSGPGLGASPGTGPKSVMSSAIGEQMRAYVEMCRQNVADAVAPMALRVEQLEQRVAEVERERDEAKRRIGDLELELESLDSQIEDRVWVEVDELQTSISKDFDALERELRGDVREYVEEQMGPAVSKAKRQLANADVSIIEGRLEVNFDDEE</sequence>
<organism evidence="3 4">
    <name type="scientific">Cytospora leucostoma</name>
    <dbReference type="NCBI Taxonomy" id="1230097"/>
    <lineage>
        <taxon>Eukaryota</taxon>
        <taxon>Fungi</taxon>
        <taxon>Dikarya</taxon>
        <taxon>Ascomycota</taxon>
        <taxon>Pezizomycotina</taxon>
        <taxon>Sordariomycetes</taxon>
        <taxon>Sordariomycetidae</taxon>
        <taxon>Diaporthales</taxon>
        <taxon>Cytosporaceae</taxon>
        <taxon>Cytospora</taxon>
    </lineage>
</organism>
<dbReference type="OrthoDB" id="5200414at2759"/>
<evidence type="ECO:0000256" key="1">
    <source>
        <dbReference type="SAM" id="Coils"/>
    </source>
</evidence>
<dbReference type="AlphaFoldDB" id="A0A423VB44"/>
<keyword evidence="1" id="KW-0175">Coiled coil</keyword>
<accession>A0A423VB44</accession>
<comment type="caution">
    <text evidence="3">The sequence shown here is derived from an EMBL/GenBank/DDBJ whole genome shotgun (WGS) entry which is preliminary data.</text>
</comment>
<dbReference type="InParanoid" id="A0A423VB44"/>
<proteinExistence type="predicted"/>
<feature type="compositionally biased region" description="Low complexity" evidence="2">
    <location>
        <begin position="1"/>
        <end position="13"/>
    </location>
</feature>